<dbReference type="PANTHER" id="PTHR23065:SF7">
    <property type="entry name" value="NOSTRIN, ISOFORM H"/>
    <property type="match status" value="1"/>
</dbReference>
<dbReference type="Pfam" id="PF00611">
    <property type="entry name" value="FCH"/>
    <property type="match status" value="1"/>
</dbReference>
<dbReference type="Gene3D" id="2.30.30.40">
    <property type="entry name" value="SH3 Domains"/>
    <property type="match status" value="1"/>
</dbReference>
<proteinExistence type="predicted"/>
<keyword evidence="12" id="KW-1185">Reference proteome</keyword>
<dbReference type="PANTHER" id="PTHR23065">
    <property type="entry name" value="PROLINE-SERINE-THREONINE PHOSPHATASE INTERACTING PROTEIN 1"/>
    <property type="match status" value="1"/>
</dbReference>
<dbReference type="SUPFAM" id="SSF103657">
    <property type="entry name" value="BAR/IMD domain-like"/>
    <property type="match status" value="1"/>
</dbReference>
<dbReference type="RefSeq" id="XP_014158894.1">
    <property type="nucleotide sequence ID" value="XM_014303419.1"/>
</dbReference>
<dbReference type="OrthoDB" id="10255964at2759"/>
<keyword evidence="5" id="KW-0206">Cytoskeleton</keyword>
<dbReference type="PROSITE" id="PS50002">
    <property type="entry name" value="SH3"/>
    <property type="match status" value="1"/>
</dbReference>
<evidence type="ECO:0000256" key="5">
    <source>
        <dbReference type="ARBA" id="ARBA00023212"/>
    </source>
</evidence>
<dbReference type="InterPro" id="IPR001452">
    <property type="entry name" value="SH3_domain"/>
</dbReference>
<keyword evidence="4" id="KW-0597">Phosphoprotein</keyword>
<evidence type="ECO:0000256" key="2">
    <source>
        <dbReference type="ARBA" id="ARBA00022443"/>
    </source>
</evidence>
<feature type="domain" description="SH3" evidence="9">
    <location>
        <begin position="379"/>
        <end position="437"/>
    </location>
</feature>
<dbReference type="Gene3D" id="1.20.1270.60">
    <property type="entry name" value="Arfaptin homology (AH) domain/BAR domain"/>
    <property type="match status" value="1"/>
</dbReference>
<keyword evidence="7" id="KW-0175">Coiled coil</keyword>
<evidence type="ECO:0000313" key="12">
    <source>
        <dbReference type="Proteomes" id="UP000054560"/>
    </source>
</evidence>
<dbReference type="Proteomes" id="UP000054560">
    <property type="component" value="Unassembled WGS sequence"/>
</dbReference>
<accession>A0A0L0G7H7</accession>
<evidence type="ECO:0000256" key="4">
    <source>
        <dbReference type="ARBA" id="ARBA00022553"/>
    </source>
</evidence>
<evidence type="ECO:0000256" key="7">
    <source>
        <dbReference type="PROSITE-ProRule" id="PRU01077"/>
    </source>
</evidence>
<evidence type="ECO:0008006" key="13">
    <source>
        <dbReference type="Google" id="ProtNLM"/>
    </source>
</evidence>
<feature type="region of interest" description="Disordered" evidence="8">
    <location>
        <begin position="338"/>
        <end position="369"/>
    </location>
</feature>
<dbReference type="GO" id="GO:0051015">
    <property type="term" value="F:actin filament binding"/>
    <property type="evidence" value="ECO:0007669"/>
    <property type="project" value="TreeGrafter"/>
</dbReference>
<sequence length="437" mass="49468">MASPAFDNDSFHEDKTNNVYTSGEKLQYKDEFWGETGGETSGPYKGFTVLSKRATDAKSMMTVFADVIATRCEIEKTYGQALVRLSDHAIKTNKDKHGTMYFAFENTMKGMKTTGQQHVDLGTQMSKVLGAHFKDFNSDSKAHRKQQVKHLTNLHTQREKVYASLVKTKAAYNVKCQERETLEDQYKRAKDAGAHTPEETKALDKLRDKLYKARTQAERSEFQYKQAVSTVEGVRLEWEKEFESIAGQLQEIEEQRIQNVRQDFWVMANLQSICAVADDNAAEMIREAVTHVDWESDIQEFVRNNRTGNVRPHQLDFVQYQYKESILRNMSISSTATSGTYSSAYAPPSRAGSVNTVPEEASSETAPDYSAATTAKTNGVGEAYIVIYEYNAQGEEELDLKEGDEVVVTDTIEDPWYMGTLNGKSGMVYKEYLEKKN</sequence>
<evidence type="ECO:0000256" key="6">
    <source>
        <dbReference type="PROSITE-ProRule" id="PRU00192"/>
    </source>
</evidence>
<evidence type="ECO:0000259" key="9">
    <source>
        <dbReference type="PROSITE" id="PS50002"/>
    </source>
</evidence>
<dbReference type="eggNOG" id="KOG2398">
    <property type="taxonomic scope" value="Eukaryota"/>
</dbReference>
<dbReference type="GO" id="GO:0005886">
    <property type="term" value="C:plasma membrane"/>
    <property type="evidence" value="ECO:0007669"/>
    <property type="project" value="TreeGrafter"/>
</dbReference>
<dbReference type="Pfam" id="PF00018">
    <property type="entry name" value="SH3_1"/>
    <property type="match status" value="1"/>
</dbReference>
<name>A0A0L0G7H7_9EUKA</name>
<evidence type="ECO:0000313" key="11">
    <source>
        <dbReference type="EMBL" id="KNC84992.1"/>
    </source>
</evidence>
<dbReference type="InterPro" id="IPR036028">
    <property type="entry name" value="SH3-like_dom_sf"/>
</dbReference>
<dbReference type="EMBL" id="KQ241727">
    <property type="protein sequence ID" value="KNC84992.1"/>
    <property type="molecule type" value="Genomic_DNA"/>
</dbReference>
<dbReference type="GO" id="GO:0005737">
    <property type="term" value="C:cytoplasm"/>
    <property type="evidence" value="ECO:0007669"/>
    <property type="project" value="TreeGrafter"/>
</dbReference>
<dbReference type="SUPFAM" id="SSF50044">
    <property type="entry name" value="SH3-domain"/>
    <property type="match status" value="1"/>
</dbReference>
<gene>
    <name evidence="11" type="ORF">SARC_02812</name>
</gene>
<dbReference type="InterPro" id="IPR027267">
    <property type="entry name" value="AH/BAR_dom_sf"/>
</dbReference>
<keyword evidence="2 6" id="KW-0728">SH3 domain</keyword>
<evidence type="ECO:0000256" key="3">
    <source>
        <dbReference type="ARBA" id="ARBA00022490"/>
    </source>
</evidence>
<dbReference type="STRING" id="667725.A0A0L0G7H7"/>
<dbReference type="GO" id="GO:0030041">
    <property type="term" value="P:actin filament polymerization"/>
    <property type="evidence" value="ECO:0007669"/>
    <property type="project" value="TreeGrafter"/>
</dbReference>
<protein>
    <recommendedName>
        <fullName evidence="13">SH3 domain-containing protein</fullName>
    </recommendedName>
</protein>
<dbReference type="InterPro" id="IPR001060">
    <property type="entry name" value="FCH_dom"/>
</dbReference>
<dbReference type="GO" id="GO:0005884">
    <property type="term" value="C:actin filament"/>
    <property type="evidence" value="ECO:0007669"/>
    <property type="project" value="TreeGrafter"/>
</dbReference>
<dbReference type="InterPro" id="IPR031160">
    <property type="entry name" value="F_BAR_dom"/>
</dbReference>
<evidence type="ECO:0000259" key="10">
    <source>
        <dbReference type="PROSITE" id="PS51741"/>
    </source>
</evidence>
<dbReference type="SMART" id="SM00326">
    <property type="entry name" value="SH3"/>
    <property type="match status" value="1"/>
</dbReference>
<dbReference type="AlphaFoldDB" id="A0A0L0G7H7"/>
<keyword evidence="3" id="KW-0963">Cytoplasm</keyword>
<feature type="domain" description="F-BAR" evidence="10">
    <location>
        <begin position="26"/>
        <end position="297"/>
    </location>
</feature>
<comment type="subcellular location">
    <subcellularLocation>
        <location evidence="1">Cytoplasm</location>
        <location evidence="1">Cytoskeleton</location>
    </subcellularLocation>
</comment>
<evidence type="ECO:0000256" key="8">
    <source>
        <dbReference type="SAM" id="MobiDB-lite"/>
    </source>
</evidence>
<evidence type="ECO:0000256" key="1">
    <source>
        <dbReference type="ARBA" id="ARBA00004245"/>
    </source>
</evidence>
<dbReference type="PROSITE" id="PS51741">
    <property type="entry name" value="F_BAR"/>
    <property type="match status" value="1"/>
</dbReference>
<organism evidence="11 12">
    <name type="scientific">Sphaeroforma arctica JP610</name>
    <dbReference type="NCBI Taxonomy" id="667725"/>
    <lineage>
        <taxon>Eukaryota</taxon>
        <taxon>Ichthyosporea</taxon>
        <taxon>Ichthyophonida</taxon>
        <taxon>Sphaeroforma</taxon>
    </lineage>
</organism>
<dbReference type="GeneID" id="25903316"/>
<reference evidence="11 12" key="1">
    <citation type="submission" date="2011-02" db="EMBL/GenBank/DDBJ databases">
        <title>The Genome Sequence of Sphaeroforma arctica JP610.</title>
        <authorList>
            <consortium name="The Broad Institute Genome Sequencing Platform"/>
            <person name="Russ C."/>
            <person name="Cuomo C."/>
            <person name="Young S.K."/>
            <person name="Zeng Q."/>
            <person name="Gargeya S."/>
            <person name="Alvarado L."/>
            <person name="Berlin A."/>
            <person name="Chapman S.B."/>
            <person name="Chen Z."/>
            <person name="Freedman E."/>
            <person name="Gellesch M."/>
            <person name="Goldberg J."/>
            <person name="Griggs A."/>
            <person name="Gujja S."/>
            <person name="Heilman E."/>
            <person name="Heiman D."/>
            <person name="Howarth C."/>
            <person name="Mehta T."/>
            <person name="Neiman D."/>
            <person name="Pearson M."/>
            <person name="Roberts A."/>
            <person name="Saif S."/>
            <person name="Shea T."/>
            <person name="Shenoy N."/>
            <person name="Sisk P."/>
            <person name="Stolte C."/>
            <person name="Sykes S."/>
            <person name="White J."/>
            <person name="Yandava C."/>
            <person name="Burger G."/>
            <person name="Gray M.W."/>
            <person name="Holland P.W.H."/>
            <person name="King N."/>
            <person name="Lang F.B.F."/>
            <person name="Roger A.J."/>
            <person name="Ruiz-Trillo I."/>
            <person name="Haas B."/>
            <person name="Nusbaum C."/>
            <person name="Birren B."/>
        </authorList>
    </citation>
    <scope>NUCLEOTIDE SEQUENCE [LARGE SCALE GENOMIC DNA]</scope>
    <source>
        <strain evidence="11 12">JP610</strain>
    </source>
</reference>